<dbReference type="Proteomes" id="UP000077684">
    <property type="component" value="Unassembled WGS sequence"/>
</dbReference>
<dbReference type="EMBL" id="LWDE02000379">
    <property type="protein sequence ID" value="KAE8248193.1"/>
    <property type="molecule type" value="Genomic_DNA"/>
</dbReference>
<feature type="compositionally biased region" description="Gly residues" evidence="1">
    <location>
        <begin position="282"/>
        <end position="291"/>
    </location>
</feature>
<name>A0A8X7MUH4_9BASI</name>
<keyword evidence="3" id="KW-1185">Reference proteome</keyword>
<sequence length="297" mass="33429">MSLEAVGLRLFRSLREAIPYSPDASGHLWVVVEDAAEFQEWMASLPGKWNLRNRDKIAISNAVNGSINRTEEQGENDTRGLGLLDEEAAGEIVNEAVLNSSTQVSNAAGRAAQRAEKLTAERLIWRHRYECDHAGRPQNKPARTDVSPSKKRRRNPSIKVGCSAKFVACRPIGEDRIYIKFSHRHTGHDVSSIKSMAESRLPKRVRDWIRSRVYEGRDWKAIRNLLRLEEHDLNKLELHTGHPDAIPEALRIRRMDVYNEIRRQLLGVARKANDRLSSIKKMGGGGGGGRGNSSCKN</sequence>
<reference evidence="2" key="1">
    <citation type="submission" date="2016-04" db="EMBL/GenBank/DDBJ databases">
        <authorList>
            <person name="Nguyen H.D."/>
            <person name="Samba Siva P."/>
            <person name="Cullis J."/>
            <person name="Levesque C.A."/>
            <person name="Hambleton S."/>
        </authorList>
    </citation>
    <scope>NUCLEOTIDE SEQUENCE</scope>
    <source>
        <strain evidence="2">DAOMC 236426</strain>
    </source>
</reference>
<evidence type="ECO:0000313" key="2">
    <source>
        <dbReference type="EMBL" id="KAE8248193.1"/>
    </source>
</evidence>
<gene>
    <name evidence="2" type="ORF">A4X06_0g3894</name>
</gene>
<evidence type="ECO:0000313" key="3">
    <source>
        <dbReference type="Proteomes" id="UP000077684"/>
    </source>
</evidence>
<dbReference type="AlphaFoldDB" id="A0A8X7MUH4"/>
<proteinExistence type="predicted"/>
<protein>
    <recommendedName>
        <fullName evidence="4">FAR1 domain-containing protein</fullName>
    </recommendedName>
</protein>
<reference evidence="2" key="2">
    <citation type="journal article" date="2019" name="IMA Fungus">
        <title>Genome sequencing and comparison of five Tilletia species to identify candidate genes for the detection of regulated species infecting wheat.</title>
        <authorList>
            <person name="Nguyen H.D.T."/>
            <person name="Sultana T."/>
            <person name="Kesanakurti P."/>
            <person name="Hambleton S."/>
        </authorList>
    </citation>
    <scope>NUCLEOTIDE SEQUENCE</scope>
    <source>
        <strain evidence="2">DAOMC 236426</strain>
    </source>
</reference>
<organism evidence="2 3">
    <name type="scientific">Tilletia controversa</name>
    <name type="common">dwarf bunt fungus</name>
    <dbReference type="NCBI Taxonomy" id="13291"/>
    <lineage>
        <taxon>Eukaryota</taxon>
        <taxon>Fungi</taxon>
        <taxon>Dikarya</taxon>
        <taxon>Basidiomycota</taxon>
        <taxon>Ustilaginomycotina</taxon>
        <taxon>Exobasidiomycetes</taxon>
        <taxon>Tilletiales</taxon>
        <taxon>Tilletiaceae</taxon>
        <taxon>Tilletia</taxon>
    </lineage>
</organism>
<evidence type="ECO:0008006" key="4">
    <source>
        <dbReference type="Google" id="ProtNLM"/>
    </source>
</evidence>
<feature type="region of interest" description="Disordered" evidence="1">
    <location>
        <begin position="278"/>
        <end position="297"/>
    </location>
</feature>
<evidence type="ECO:0000256" key="1">
    <source>
        <dbReference type="SAM" id="MobiDB-lite"/>
    </source>
</evidence>
<feature type="region of interest" description="Disordered" evidence="1">
    <location>
        <begin position="134"/>
        <end position="157"/>
    </location>
</feature>
<accession>A0A8X7MUH4</accession>
<comment type="caution">
    <text evidence="2">The sequence shown here is derived from an EMBL/GenBank/DDBJ whole genome shotgun (WGS) entry which is preliminary data.</text>
</comment>